<sequence>MYRIRWAEGVWALLVLLAAAMMACGLADAFTFIVAAATYPVGHRLVLLGALGFAGAAVWAWLRPARRWVRVLTALPAVVVGGLALQFEDGGWGVLAGLVLIPAAVFAMLAHLRRPPGVARHEK</sequence>
<evidence type="ECO:0008006" key="4">
    <source>
        <dbReference type="Google" id="ProtNLM"/>
    </source>
</evidence>
<evidence type="ECO:0000313" key="2">
    <source>
        <dbReference type="EMBL" id="MCP9001955.1"/>
    </source>
</evidence>
<evidence type="ECO:0000256" key="1">
    <source>
        <dbReference type="SAM" id="Phobius"/>
    </source>
</evidence>
<reference evidence="2 3" key="1">
    <citation type="submission" date="2022-06" db="EMBL/GenBank/DDBJ databases">
        <title>Pseudarthrobacter sp. strain RMG13 Genome sequencing and assembly.</title>
        <authorList>
            <person name="Kim I."/>
        </authorList>
    </citation>
    <scope>NUCLEOTIDE SEQUENCE [LARGE SCALE GENOMIC DNA]</scope>
    <source>
        <strain evidence="2 3">RMG13</strain>
    </source>
</reference>
<protein>
    <recommendedName>
        <fullName evidence="4">Lipoprotein</fullName>
    </recommendedName>
</protein>
<comment type="caution">
    <text evidence="2">The sequence shown here is derived from an EMBL/GenBank/DDBJ whole genome shotgun (WGS) entry which is preliminary data.</text>
</comment>
<keyword evidence="1" id="KW-0472">Membrane</keyword>
<keyword evidence="1" id="KW-1133">Transmembrane helix</keyword>
<evidence type="ECO:0000313" key="3">
    <source>
        <dbReference type="Proteomes" id="UP001524318"/>
    </source>
</evidence>
<feature type="transmembrane region" description="Helical" evidence="1">
    <location>
        <begin position="93"/>
        <end position="112"/>
    </location>
</feature>
<proteinExistence type="predicted"/>
<feature type="transmembrane region" description="Helical" evidence="1">
    <location>
        <begin position="45"/>
        <end position="62"/>
    </location>
</feature>
<keyword evidence="3" id="KW-1185">Reference proteome</keyword>
<dbReference type="PROSITE" id="PS51257">
    <property type="entry name" value="PROKAR_LIPOPROTEIN"/>
    <property type="match status" value="1"/>
</dbReference>
<accession>A0ABT1LU20</accession>
<name>A0ABT1LU20_9MICC</name>
<keyword evidence="1" id="KW-0812">Transmembrane</keyword>
<feature type="transmembrane region" description="Helical" evidence="1">
    <location>
        <begin position="69"/>
        <end position="87"/>
    </location>
</feature>
<dbReference type="Proteomes" id="UP001524318">
    <property type="component" value="Unassembled WGS sequence"/>
</dbReference>
<dbReference type="EMBL" id="JANCLV010000023">
    <property type="protein sequence ID" value="MCP9001955.1"/>
    <property type="molecule type" value="Genomic_DNA"/>
</dbReference>
<gene>
    <name evidence="2" type="ORF">NFC73_19820</name>
</gene>
<organism evidence="2 3">
    <name type="scientific">Pseudarthrobacter humi</name>
    <dbReference type="NCBI Taxonomy" id="2952523"/>
    <lineage>
        <taxon>Bacteria</taxon>
        <taxon>Bacillati</taxon>
        <taxon>Actinomycetota</taxon>
        <taxon>Actinomycetes</taxon>
        <taxon>Micrococcales</taxon>
        <taxon>Micrococcaceae</taxon>
        <taxon>Pseudarthrobacter</taxon>
    </lineage>
</organism>
<dbReference type="RefSeq" id="WP_254753052.1">
    <property type="nucleotide sequence ID" value="NZ_JANCLV010000023.1"/>
</dbReference>